<evidence type="ECO:0000256" key="7">
    <source>
        <dbReference type="ARBA" id="ARBA00023288"/>
    </source>
</evidence>
<evidence type="ECO:0000256" key="4">
    <source>
        <dbReference type="ARBA" id="ARBA00023136"/>
    </source>
</evidence>
<dbReference type="PROSITE" id="PS51257">
    <property type="entry name" value="PROKAR_LIPOPROTEIN"/>
    <property type="match status" value="1"/>
</dbReference>
<keyword evidence="5" id="KW-0564">Palmitate</keyword>
<dbReference type="GO" id="GO:0009279">
    <property type="term" value="C:cell outer membrane"/>
    <property type="evidence" value="ECO:0007669"/>
    <property type="project" value="UniProtKB-SubCell"/>
</dbReference>
<evidence type="ECO:0000313" key="11">
    <source>
        <dbReference type="EMBL" id="VAX13501.1"/>
    </source>
</evidence>
<dbReference type="HAMAP" id="MF_02204">
    <property type="entry name" value="Pal"/>
    <property type="match status" value="1"/>
</dbReference>
<evidence type="ECO:0000256" key="9">
    <source>
        <dbReference type="SAM" id="MobiDB-lite"/>
    </source>
</evidence>
<evidence type="ECO:0000256" key="8">
    <source>
        <dbReference type="ARBA" id="ARBA00023306"/>
    </source>
</evidence>
<comment type="subcellular location">
    <subcellularLocation>
        <location evidence="1">Cell outer membrane</location>
    </subcellularLocation>
</comment>
<dbReference type="InterPro" id="IPR036737">
    <property type="entry name" value="OmpA-like_sf"/>
</dbReference>
<evidence type="ECO:0000256" key="2">
    <source>
        <dbReference type="ARBA" id="ARBA00022618"/>
    </source>
</evidence>
<proteinExistence type="inferred from homology"/>
<dbReference type="Pfam" id="PF00691">
    <property type="entry name" value="OmpA"/>
    <property type="match status" value="1"/>
</dbReference>
<dbReference type="InterPro" id="IPR006665">
    <property type="entry name" value="OmpA-like"/>
</dbReference>
<evidence type="ECO:0000256" key="6">
    <source>
        <dbReference type="ARBA" id="ARBA00023237"/>
    </source>
</evidence>
<dbReference type="PANTHER" id="PTHR30329">
    <property type="entry name" value="STATOR ELEMENT OF FLAGELLAR MOTOR COMPLEX"/>
    <property type="match status" value="1"/>
</dbReference>
<feature type="region of interest" description="Disordered" evidence="9">
    <location>
        <begin position="36"/>
        <end position="55"/>
    </location>
</feature>
<evidence type="ECO:0000259" key="10">
    <source>
        <dbReference type="PROSITE" id="PS51123"/>
    </source>
</evidence>
<organism evidence="11">
    <name type="scientific">hydrothermal vent metagenome</name>
    <dbReference type="NCBI Taxonomy" id="652676"/>
    <lineage>
        <taxon>unclassified sequences</taxon>
        <taxon>metagenomes</taxon>
        <taxon>ecological metagenomes</taxon>
    </lineage>
</organism>
<keyword evidence="2" id="KW-0132">Cell division</keyword>
<feature type="domain" description="OmpA-like" evidence="10">
    <location>
        <begin position="70"/>
        <end position="186"/>
    </location>
</feature>
<evidence type="ECO:0000256" key="3">
    <source>
        <dbReference type="ARBA" id="ARBA00022729"/>
    </source>
</evidence>
<accession>A0A3B1BGB5</accession>
<dbReference type="AlphaFoldDB" id="A0A3B1BGB5"/>
<protein>
    <submittedName>
        <fullName evidence="11">Tol-Pal system peptidoglycan-associated lipoprotein PAL</fullName>
    </submittedName>
</protein>
<dbReference type="EMBL" id="UOFZ01000119">
    <property type="protein sequence ID" value="VAX13501.1"/>
    <property type="molecule type" value="Genomic_DNA"/>
</dbReference>
<sequence>MGKGFKYLLIAIFVVSLAGCKFSPVKKRVSDEDAAAQAAEQQKQKESEAGAQEQRYGAEMGGSFVGRELEDPNSPLAKRVFYFGLDSSSLSAADREVISAHANYLSSHPKVTVVLEGHTDERGTREYNIALGERRARAVEQLLLVQGVSPSQVQVISFGEERPVALDHNEAAWRLNRRVELLYSGY</sequence>
<dbReference type="InterPro" id="IPR014169">
    <property type="entry name" value="Pal_lipo_C"/>
</dbReference>
<reference evidence="11" key="1">
    <citation type="submission" date="2018-06" db="EMBL/GenBank/DDBJ databases">
        <authorList>
            <person name="Zhirakovskaya E."/>
        </authorList>
    </citation>
    <scope>NUCLEOTIDE SEQUENCE</scope>
</reference>
<gene>
    <name evidence="11" type="ORF">MNBD_GAMMA24-748</name>
</gene>
<evidence type="ECO:0000256" key="5">
    <source>
        <dbReference type="ARBA" id="ARBA00023139"/>
    </source>
</evidence>
<keyword evidence="7 11" id="KW-0449">Lipoprotein</keyword>
<dbReference type="GO" id="GO:0051301">
    <property type="term" value="P:cell division"/>
    <property type="evidence" value="ECO:0007669"/>
    <property type="project" value="UniProtKB-KW"/>
</dbReference>
<dbReference type="PANTHER" id="PTHR30329:SF21">
    <property type="entry name" value="LIPOPROTEIN YIAD-RELATED"/>
    <property type="match status" value="1"/>
</dbReference>
<name>A0A3B1BGB5_9ZZZZ</name>
<keyword evidence="6" id="KW-0998">Cell outer membrane</keyword>
<keyword evidence="3" id="KW-0732">Signal</keyword>
<keyword evidence="4" id="KW-0472">Membrane</keyword>
<dbReference type="InterPro" id="IPR006664">
    <property type="entry name" value="OMP_bac"/>
</dbReference>
<dbReference type="CDD" id="cd07185">
    <property type="entry name" value="OmpA_C-like"/>
    <property type="match status" value="1"/>
</dbReference>
<dbReference type="PROSITE" id="PS01068">
    <property type="entry name" value="OMPA_1"/>
    <property type="match status" value="1"/>
</dbReference>
<dbReference type="PRINTS" id="PR01021">
    <property type="entry name" value="OMPADOMAIN"/>
</dbReference>
<dbReference type="InterPro" id="IPR006690">
    <property type="entry name" value="OMPA-like_CS"/>
</dbReference>
<dbReference type="InterPro" id="IPR039001">
    <property type="entry name" value="Pal"/>
</dbReference>
<dbReference type="SUPFAM" id="SSF103088">
    <property type="entry name" value="OmpA-like"/>
    <property type="match status" value="1"/>
</dbReference>
<dbReference type="NCBIfam" id="TIGR02802">
    <property type="entry name" value="Pal_lipo"/>
    <property type="match status" value="1"/>
</dbReference>
<dbReference type="PROSITE" id="PS51123">
    <property type="entry name" value="OMPA_2"/>
    <property type="match status" value="1"/>
</dbReference>
<dbReference type="InterPro" id="IPR050330">
    <property type="entry name" value="Bact_OuterMem_StrucFunc"/>
</dbReference>
<dbReference type="Gene3D" id="3.30.1330.60">
    <property type="entry name" value="OmpA-like domain"/>
    <property type="match status" value="1"/>
</dbReference>
<evidence type="ECO:0000256" key="1">
    <source>
        <dbReference type="ARBA" id="ARBA00004442"/>
    </source>
</evidence>
<keyword evidence="8" id="KW-0131">Cell cycle</keyword>